<dbReference type="Pfam" id="PF12279">
    <property type="entry name" value="DUF3619"/>
    <property type="match status" value="1"/>
</dbReference>
<accession>A0A6N1X6J0</accession>
<organism evidence="1 2">
    <name type="scientific">Comamonas antarctica</name>
    <dbReference type="NCBI Taxonomy" id="2743470"/>
    <lineage>
        <taxon>Bacteria</taxon>
        <taxon>Pseudomonadati</taxon>
        <taxon>Pseudomonadota</taxon>
        <taxon>Betaproteobacteria</taxon>
        <taxon>Burkholderiales</taxon>
        <taxon>Comamonadaceae</taxon>
        <taxon>Comamonas</taxon>
    </lineage>
</organism>
<reference evidence="1 2" key="1">
    <citation type="submission" date="2020-06" db="EMBL/GenBank/DDBJ databases">
        <title>Acidovorax antarctica sp. nov., isolated from Corinth ice sheet soil, Antarctic Fields Peninsula.</title>
        <authorList>
            <person name="Xu Q."/>
            <person name="Peng F."/>
        </authorList>
    </citation>
    <scope>NUCLEOTIDE SEQUENCE [LARGE SCALE GENOMIC DNA]</scope>
    <source>
        <strain evidence="1 2">16-35-5</strain>
    </source>
</reference>
<evidence type="ECO:0000313" key="2">
    <source>
        <dbReference type="Proteomes" id="UP000509579"/>
    </source>
</evidence>
<dbReference type="RefSeq" id="WP_175504498.1">
    <property type="nucleotide sequence ID" value="NZ_CAURQT010000043.1"/>
</dbReference>
<dbReference type="EMBL" id="CP054840">
    <property type="protein sequence ID" value="QKV53692.1"/>
    <property type="molecule type" value="Genomic_DNA"/>
</dbReference>
<proteinExistence type="predicted"/>
<dbReference type="InterPro" id="IPR022064">
    <property type="entry name" value="DUF3619"/>
</dbReference>
<evidence type="ECO:0000313" key="1">
    <source>
        <dbReference type="EMBL" id="QKV53692.1"/>
    </source>
</evidence>
<keyword evidence="2" id="KW-1185">Reference proteome</keyword>
<name>A0A6N1X6J0_9BURK</name>
<gene>
    <name evidence="1" type="ORF">HUK68_12760</name>
</gene>
<dbReference type="AlphaFoldDB" id="A0A6N1X6J0"/>
<dbReference type="KEGG" id="aant:HUK68_12760"/>
<protein>
    <submittedName>
        <fullName evidence="1">DUF3619 family protein</fullName>
    </submittedName>
</protein>
<dbReference type="Proteomes" id="UP000509579">
    <property type="component" value="Chromosome"/>
</dbReference>
<sequence length="149" mass="16237">MNIAASPSIEQAADRFARRVTARLSESNQLLAYDITERLRAGRERALSERRREVEVHHRVAATAVQYQGGSATLGAPQRHGWWRSVLTATPLAALAISLAVFITSQTDFSTHEVAEVDAALLTDDLPPSAYADPGFVQFIQTPPPVSTL</sequence>